<reference evidence="2" key="1">
    <citation type="journal article" date="2015" name="Nature">
        <title>Complex archaea that bridge the gap between prokaryotes and eukaryotes.</title>
        <authorList>
            <person name="Spang A."/>
            <person name="Saw J.H."/>
            <person name="Jorgensen S.L."/>
            <person name="Zaremba-Niedzwiedzka K."/>
            <person name="Martijn J."/>
            <person name="Lind A.E."/>
            <person name="van Eijk R."/>
            <person name="Schleper C."/>
            <person name="Guy L."/>
            <person name="Ettema T.J."/>
        </authorList>
    </citation>
    <scope>NUCLEOTIDE SEQUENCE</scope>
</reference>
<gene>
    <name evidence="2" type="ORF">LCGC14_1223400</name>
</gene>
<sequence length="214" mass="23483">MLKLIYKFKLKNMEETAEKSYRYKGKTLKGYFLPSNPLIISLIGIFTALSYVVTAFVQIPIPATGGYINVGDLMVMFTALLFGPIIGGISGGVGPMIADILSPYSIYAPATLIIKGIEGFIIGFIANPKDKNLRISYRDIIAVIIGGLLIPFGYFIYQTYILNLGISVALAEVPGNFFQFGFAAITSILLITASRKNIIESMPQVFNKIFINEE</sequence>
<keyword evidence="1" id="KW-1133">Transmembrane helix</keyword>
<evidence type="ECO:0008006" key="3">
    <source>
        <dbReference type="Google" id="ProtNLM"/>
    </source>
</evidence>
<feature type="transmembrane region" description="Helical" evidence="1">
    <location>
        <begin position="137"/>
        <end position="157"/>
    </location>
</feature>
<dbReference type="AlphaFoldDB" id="A0A0F9PF18"/>
<dbReference type="EMBL" id="LAZR01006463">
    <property type="protein sequence ID" value="KKM91942.1"/>
    <property type="molecule type" value="Genomic_DNA"/>
</dbReference>
<dbReference type="PANTHER" id="PTHR37815:SF3">
    <property type="entry name" value="UPF0397 PROTEIN SPR0429"/>
    <property type="match status" value="1"/>
</dbReference>
<evidence type="ECO:0000256" key="1">
    <source>
        <dbReference type="SAM" id="Phobius"/>
    </source>
</evidence>
<dbReference type="InterPro" id="IPR009825">
    <property type="entry name" value="ECF_substrate-spec-like"/>
</dbReference>
<feature type="transmembrane region" description="Helical" evidence="1">
    <location>
        <begin position="104"/>
        <end position="125"/>
    </location>
</feature>
<proteinExistence type="predicted"/>
<feature type="transmembrane region" description="Helical" evidence="1">
    <location>
        <begin position="38"/>
        <end position="61"/>
    </location>
</feature>
<evidence type="ECO:0000313" key="2">
    <source>
        <dbReference type="EMBL" id="KKM91942.1"/>
    </source>
</evidence>
<dbReference type="Pfam" id="PF07155">
    <property type="entry name" value="ECF-ribofla_trS"/>
    <property type="match status" value="1"/>
</dbReference>
<dbReference type="GO" id="GO:0016020">
    <property type="term" value="C:membrane"/>
    <property type="evidence" value="ECO:0007669"/>
    <property type="project" value="InterPro"/>
</dbReference>
<keyword evidence="1" id="KW-0812">Transmembrane</keyword>
<dbReference type="PANTHER" id="PTHR37815">
    <property type="entry name" value="UPF0397 PROTEIN BC_2624-RELATED"/>
    <property type="match status" value="1"/>
</dbReference>
<accession>A0A0F9PF18</accession>
<dbReference type="Gene3D" id="1.10.1760.20">
    <property type="match status" value="1"/>
</dbReference>
<keyword evidence="1" id="KW-0472">Membrane</keyword>
<protein>
    <recommendedName>
        <fullName evidence="3">ECF transporter S component</fullName>
    </recommendedName>
</protein>
<feature type="transmembrane region" description="Helical" evidence="1">
    <location>
        <begin position="177"/>
        <end position="194"/>
    </location>
</feature>
<organism evidence="2">
    <name type="scientific">marine sediment metagenome</name>
    <dbReference type="NCBI Taxonomy" id="412755"/>
    <lineage>
        <taxon>unclassified sequences</taxon>
        <taxon>metagenomes</taxon>
        <taxon>ecological metagenomes</taxon>
    </lineage>
</organism>
<comment type="caution">
    <text evidence="2">The sequence shown here is derived from an EMBL/GenBank/DDBJ whole genome shotgun (WGS) entry which is preliminary data.</text>
</comment>
<name>A0A0F9PF18_9ZZZZ</name>
<feature type="transmembrane region" description="Helical" evidence="1">
    <location>
        <begin position="73"/>
        <end position="98"/>
    </location>
</feature>